<dbReference type="OrthoDB" id="3695526at2"/>
<feature type="region of interest" description="Disordered" evidence="1">
    <location>
        <begin position="26"/>
        <end position="61"/>
    </location>
</feature>
<name>A0A1C5HTF1_9ACTN</name>
<dbReference type="Pfam" id="PF18966">
    <property type="entry name" value="Lipoprotein_23"/>
    <property type="match status" value="1"/>
</dbReference>
<evidence type="ECO:0008006" key="5">
    <source>
        <dbReference type="Google" id="ProtNLM"/>
    </source>
</evidence>
<keyword evidence="2" id="KW-0732">Signal</keyword>
<dbReference type="InterPro" id="IPR044058">
    <property type="entry name" value="Lipoprotein_23"/>
</dbReference>
<reference evidence="4" key="1">
    <citation type="submission" date="2016-06" db="EMBL/GenBank/DDBJ databases">
        <authorList>
            <person name="Varghese N."/>
            <person name="Submissions Spin"/>
        </authorList>
    </citation>
    <scope>NUCLEOTIDE SEQUENCE [LARGE SCALE GENOMIC DNA]</scope>
    <source>
        <strain evidence="4">DSM 45161</strain>
    </source>
</reference>
<dbReference type="RefSeq" id="WP_157744965.1">
    <property type="nucleotide sequence ID" value="NZ_LT607753.1"/>
</dbReference>
<feature type="signal peptide" evidence="2">
    <location>
        <begin position="1"/>
        <end position="19"/>
    </location>
</feature>
<protein>
    <recommendedName>
        <fullName evidence="5">DUF2020 domain-containing protein</fullName>
    </recommendedName>
</protein>
<proteinExistence type="predicted"/>
<gene>
    <name evidence="3" type="ORF">GA0070614_1760</name>
</gene>
<evidence type="ECO:0000256" key="1">
    <source>
        <dbReference type="SAM" id="MobiDB-lite"/>
    </source>
</evidence>
<sequence length="210" mass="21877">MKRQVAVLAALTLAVSAGCAEKTEQPAAAPAPSASASPTASPIASGPPWHDEVAPAAAGATVGPKGSTCPLPITFSVPAKWKVKAVTSGADFKIGPAVPICEIDAKPAGHIGFLRVWRIEGAAPRTPQITLDAFIDDYGKATERQYRRTKAGPLDSFEASWAGEDGHKRAILVSSLYGKILITLGGMDDEEFEAMLPAYQLAKSSANLPK</sequence>
<dbReference type="AlphaFoldDB" id="A0A1C5HTF1"/>
<evidence type="ECO:0000313" key="3">
    <source>
        <dbReference type="EMBL" id="SCG49228.1"/>
    </source>
</evidence>
<dbReference type="EMBL" id="LT607753">
    <property type="protein sequence ID" value="SCG49228.1"/>
    <property type="molecule type" value="Genomic_DNA"/>
</dbReference>
<evidence type="ECO:0000313" key="4">
    <source>
        <dbReference type="Proteomes" id="UP000198215"/>
    </source>
</evidence>
<accession>A0A1C5HTF1</accession>
<dbReference type="Proteomes" id="UP000198215">
    <property type="component" value="Chromosome I"/>
</dbReference>
<keyword evidence="4" id="KW-1185">Reference proteome</keyword>
<evidence type="ECO:0000256" key="2">
    <source>
        <dbReference type="SAM" id="SignalP"/>
    </source>
</evidence>
<dbReference type="PROSITE" id="PS51257">
    <property type="entry name" value="PROKAR_LIPOPROTEIN"/>
    <property type="match status" value="1"/>
</dbReference>
<feature type="chain" id="PRO_5038871977" description="DUF2020 domain-containing protein" evidence="2">
    <location>
        <begin position="20"/>
        <end position="210"/>
    </location>
</feature>
<organism evidence="3 4">
    <name type="scientific">Micromonospora coxensis</name>
    <dbReference type="NCBI Taxonomy" id="356852"/>
    <lineage>
        <taxon>Bacteria</taxon>
        <taxon>Bacillati</taxon>
        <taxon>Actinomycetota</taxon>
        <taxon>Actinomycetes</taxon>
        <taxon>Micromonosporales</taxon>
        <taxon>Micromonosporaceae</taxon>
        <taxon>Micromonospora</taxon>
    </lineage>
</organism>